<dbReference type="Gene3D" id="3.40.50.720">
    <property type="entry name" value="NAD(P)-binding Rossmann-like Domain"/>
    <property type="match status" value="1"/>
</dbReference>
<dbReference type="InterPro" id="IPR046346">
    <property type="entry name" value="Aminoacid_DH-like_N_sf"/>
</dbReference>
<comment type="catalytic activity">
    <reaction evidence="5">
        <text>L-glutamate + NADP(+) + H2O = 2-oxoglutarate + NH4(+) + NADPH + H(+)</text>
        <dbReference type="Rhea" id="RHEA:11612"/>
        <dbReference type="ChEBI" id="CHEBI:15377"/>
        <dbReference type="ChEBI" id="CHEBI:15378"/>
        <dbReference type="ChEBI" id="CHEBI:16810"/>
        <dbReference type="ChEBI" id="CHEBI:28938"/>
        <dbReference type="ChEBI" id="CHEBI:29985"/>
        <dbReference type="ChEBI" id="CHEBI:57783"/>
        <dbReference type="ChEBI" id="CHEBI:58349"/>
        <dbReference type="EC" id="1.4.1.3"/>
    </reaction>
</comment>
<protein>
    <recommendedName>
        <fullName evidence="2">glutamate dehydrogenase [NAD(P)(+)]</fullName>
        <ecNumber evidence="2">1.4.1.3</ecNumber>
    </recommendedName>
</protein>
<organism evidence="8 9">
    <name type="scientific">Acanthoscelides obtectus</name>
    <name type="common">Bean weevil</name>
    <name type="synonym">Bruchus obtectus</name>
    <dbReference type="NCBI Taxonomy" id="200917"/>
    <lineage>
        <taxon>Eukaryota</taxon>
        <taxon>Metazoa</taxon>
        <taxon>Ecdysozoa</taxon>
        <taxon>Arthropoda</taxon>
        <taxon>Hexapoda</taxon>
        <taxon>Insecta</taxon>
        <taxon>Pterygota</taxon>
        <taxon>Neoptera</taxon>
        <taxon>Endopterygota</taxon>
        <taxon>Coleoptera</taxon>
        <taxon>Polyphaga</taxon>
        <taxon>Cucujiformia</taxon>
        <taxon>Chrysomeloidea</taxon>
        <taxon>Chrysomelidae</taxon>
        <taxon>Bruchinae</taxon>
        <taxon>Bruchini</taxon>
        <taxon>Acanthoscelides</taxon>
    </lineage>
</organism>
<evidence type="ECO:0000259" key="7">
    <source>
        <dbReference type="SMART" id="SM00839"/>
    </source>
</evidence>
<evidence type="ECO:0000256" key="3">
    <source>
        <dbReference type="ARBA" id="ARBA00023002"/>
    </source>
</evidence>
<sequence>MAFIINSKVVTPTKIVKPPPKGLVYEIPERYKNSFYLANASLFDSTNWFLHRTFEIFFPTLKKEIKKYERYKSLNNENLHAKTENLVQVLDQCNSIIDVRYPIKRDNGEYRIIRGFRVNYGQETGYKSCLGGIRLGPDITRDHMKGLSVLSAYRNASLGINMSGAHGGIKVDPKTYSDNELKSILEGYTIQLMNKGYCCERDIVYPDMSCSVKEMDWIARTIAKCRGDASIVTATGKSQELGGFEHYVKMLSQASFAALNFVLNNQQMMDKVGLKTGLKDKTFILQGLGKLGAPLAKMLSENGAICVGIKDTDAFIYDAKGIDFQKLYEHKMKMGTLKNFGCAKEDTKNDVYTEPCDILIFAAKQRSLSCYIAENVKAKVVLEAAEAPMTPTAHQILTGKGKIVIPDLYACSGGTVCSYLEFLKGLQQSGRLSEDALRYSGDIYQSILKNMSGKEILEAGGVTRHLETHVDEKTLIDSLDCILTDVGNDIVKLNEVNKLGTDLRTPAYMLGYCSENPSTVAPFTNVAFRLQCDPGFSTVIL</sequence>
<dbReference type="PANTHER" id="PTHR11606:SF13">
    <property type="entry name" value="GLUTAMATE DEHYDROGENASE 1, MITOCHONDRIAL"/>
    <property type="match status" value="1"/>
</dbReference>
<dbReference type="OrthoDB" id="6718861at2759"/>
<dbReference type="PANTHER" id="PTHR11606">
    <property type="entry name" value="GLUTAMATE DEHYDROGENASE"/>
    <property type="match status" value="1"/>
</dbReference>
<comment type="similarity">
    <text evidence="1 6">Belongs to the Glu/Leu/Phe/Val dehydrogenases family.</text>
</comment>
<feature type="domain" description="Glutamate/phenylalanine/leucine/valine/L-tryptophan dehydrogenase C-terminal" evidence="7">
    <location>
        <begin position="266"/>
        <end position="516"/>
    </location>
</feature>
<evidence type="ECO:0000256" key="4">
    <source>
        <dbReference type="ARBA" id="ARBA00047867"/>
    </source>
</evidence>
<dbReference type="PRINTS" id="PR00082">
    <property type="entry name" value="GLFDHDRGNASE"/>
</dbReference>
<dbReference type="InterPro" id="IPR006095">
    <property type="entry name" value="Glu/Leu/Phe/Val/Trp_DH"/>
</dbReference>
<evidence type="ECO:0000313" key="8">
    <source>
        <dbReference type="EMBL" id="CAH2001756.1"/>
    </source>
</evidence>
<evidence type="ECO:0000256" key="1">
    <source>
        <dbReference type="ARBA" id="ARBA00006382"/>
    </source>
</evidence>
<dbReference type="Proteomes" id="UP001152888">
    <property type="component" value="Unassembled WGS sequence"/>
</dbReference>
<dbReference type="Pfam" id="PF02812">
    <property type="entry name" value="ELFV_dehydrog_N"/>
    <property type="match status" value="1"/>
</dbReference>
<evidence type="ECO:0000256" key="5">
    <source>
        <dbReference type="ARBA" id="ARBA00048577"/>
    </source>
</evidence>
<dbReference type="AlphaFoldDB" id="A0A9P0LVQ3"/>
<evidence type="ECO:0000313" key="9">
    <source>
        <dbReference type="Proteomes" id="UP001152888"/>
    </source>
</evidence>
<dbReference type="GO" id="GO:0005739">
    <property type="term" value="C:mitochondrion"/>
    <property type="evidence" value="ECO:0007669"/>
    <property type="project" value="TreeGrafter"/>
</dbReference>
<dbReference type="SUPFAM" id="SSF53223">
    <property type="entry name" value="Aminoacid dehydrogenase-like, N-terminal domain"/>
    <property type="match status" value="1"/>
</dbReference>
<dbReference type="EMBL" id="CAKOFQ010007468">
    <property type="protein sequence ID" value="CAH2001756.1"/>
    <property type="molecule type" value="Genomic_DNA"/>
</dbReference>
<dbReference type="GO" id="GO:0004352">
    <property type="term" value="F:glutamate dehydrogenase (NAD+) activity"/>
    <property type="evidence" value="ECO:0007669"/>
    <property type="project" value="TreeGrafter"/>
</dbReference>
<evidence type="ECO:0000256" key="2">
    <source>
        <dbReference type="ARBA" id="ARBA00012889"/>
    </source>
</evidence>
<dbReference type="InterPro" id="IPR006096">
    <property type="entry name" value="Glu/Leu/Phe/Val/Trp_DH_C"/>
</dbReference>
<dbReference type="SUPFAM" id="SSF51735">
    <property type="entry name" value="NAD(P)-binding Rossmann-fold domains"/>
    <property type="match status" value="1"/>
</dbReference>
<dbReference type="InterPro" id="IPR036291">
    <property type="entry name" value="NAD(P)-bd_dom_sf"/>
</dbReference>
<dbReference type="Gene3D" id="3.40.50.10860">
    <property type="entry name" value="Leucine Dehydrogenase, chain A, domain 1"/>
    <property type="match status" value="1"/>
</dbReference>
<accession>A0A9P0LVQ3</accession>
<name>A0A9P0LVQ3_ACAOB</name>
<comment type="catalytic activity">
    <reaction evidence="4">
        <text>L-glutamate + NAD(+) + H2O = 2-oxoglutarate + NH4(+) + NADH + H(+)</text>
        <dbReference type="Rhea" id="RHEA:15133"/>
        <dbReference type="ChEBI" id="CHEBI:15377"/>
        <dbReference type="ChEBI" id="CHEBI:15378"/>
        <dbReference type="ChEBI" id="CHEBI:16810"/>
        <dbReference type="ChEBI" id="CHEBI:28938"/>
        <dbReference type="ChEBI" id="CHEBI:29985"/>
        <dbReference type="ChEBI" id="CHEBI:57540"/>
        <dbReference type="ChEBI" id="CHEBI:57945"/>
        <dbReference type="EC" id="1.4.1.3"/>
    </reaction>
</comment>
<keyword evidence="3 6" id="KW-0560">Oxidoreductase</keyword>
<dbReference type="EC" id="1.4.1.3" evidence="2"/>
<keyword evidence="9" id="KW-1185">Reference proteome</keyword>
<evidence type="ECO:0000256" key="6">
    <source>
        <dbReference type="RuleBase" id="RU004417"/>
    </source>
</evidence>
<dbReference type="GO" id="GO:0006538">
    <property type="term" value="P:L-glutamate catabolic process"/>
    <property type="evidence" value="ECO:0007669"/>
    <property type="project" value="TreeGrafter"/>
</dbReference>
<reference evidence="8" key="1">
    <citation type="submission" date="2022-03" db="EMBL/GenBank/DDBJ databases">
        <authorList>
            <person name="Sayadi A."/>
        </authorList>
    </citation>
    <scope>NUCLEOTIDE SEQUENCE</scope>
</reference>
<dbReference type="Pfam" id="PF00208">
    <property type="entry name" value="ELFV_dehydrog"/>
    <property type="match status" value="1"/>
</dbReference>
<proteinExistence type="inferred from homology"/>
<gene>
    <name evidence="8" type="ORF">ACAOBT_LOCUS26414</name>
</gene>
<dbReference type="SMART" id="SM00839">
    <property type="entry name" value="ELFV_dehydrog"/>
    <property type="match status" value="1"/>
</dbReference>
<dbReference type="InterPro" id="IPR006097">
    <property type="entry name" value="Glu/Leu/Phe/Val/Trp_DH_dimer"/>
</dbReference>
<comment type="caution">
    <text evidence="8">The sequence shown here is derived from an EMBL/GenBank/DDBJ whole genome shotgun (WGS) entry which is preliminary data.</text>
</comment>